<dbReference type="RefSeq" id="XP_017987132.1">
    <property type="nucleotide sequence ID" value="XM_018130980.1"/>
</dbReference>
<dbReference type="Proteomes" id="UP000243052">
    <property type="component" value="Chromosome iii"/>
</dbReference>
<evidence type="ECO:0000256" key="9">
    <source>
        <dbReference type="SAM" id="MobiDB-lite"/>
    </source>
</evidence>
<accession>A0A0X8HRL0</accession>
<evidence type="ECO:0000256" key="5">
    <source>
        <dbReference type="ARBA" id="ARBA00023163"/>
    </source>
</evidence>
<dbReference type="PANTHER" id="PTHR15138">
    <property type="entry name" value="TRANSCRIPTION INITIATION FACTOR TFIID SUBUNIT 4"/>
    <property type="match status" value="1"/>
</dbReference>
<dbReference type="STRING" id="45286.A0A0X8HRL0"/>
<proteinExistence type="inferred from homology"/>
<evidence type="ECO:0000256" key="7">
    <source>
        <dbReference type="ARBA" id="ARBA00025346"/>
    </source>
</evidence>
<evidence type="ECO:0000256" key="1">
    <source>
        <dbReference type="ARBA" id="ARBA00004123"/>
    </source>
</evidence>
<dbReference type="OrthoDB" id="21060at2759"/>
<dbReference type="GO" id="GO:0005669">
    <property type="term" value="C:transcription factor TFIID complex"/>
    <property type="evidence" value="ECO:0007669"/>
    <property type="project" value="InterPro"/>
</dbReference>
<dbReference type="GO" id="GO:0016251">
    <property type="term" value="F:RNA polymerase II general transcription initiation factor activity"/>
    <property type="evidence" value="ECO:0007669"/>
    <property type="project" value="TreeGrafter"/>
</dbReference>
<comment type="similarity">
    <text evidence="2">Belongs to the TAF4 family.</text>
</comment>
<keyword evidence="6" id="KW-0539">Nucleus</keyword>
<feature type="compositionally biased region" description="Polar residues" evidence="9">
    <location>
        <begin position="70"/>
        <end position="79"/>
    </location>
</feature>
<keyword evidence="12" id="KW-1185">Reference proteome</keyword>
<evidence type="ECO:0000256" key="8">
    <source>
        <dbReference type="ARBA" id="ARBA00031747"/>
    </source>
</evidence>
<sequence length="376" mass="41177">MAKSPKGAGAENARNTNREGNQEGESTSFRFANESGDLDPSGSEFSNDLPPLFDNVSESEKDRIDGLALPQTSLPSTTLVLPKSKVSHANDNKKSPHKVQKPVLNNKAGTTSMKKHTQGAGAPKQQSDPEKLSDALLSAGVDIKEEEALLNSTVVSMKPNSRVSNSQIPPHPPLLHPSHVAIMMKKVAAEQNFNQDFSKSHDLLSLMSTACELYMRDIITNSIIISRHRRKAVKLNSGRRSEITMVLRDLALKQREQEESRVKRRIALGLEKQTLDPKLDSGETLHRASNATANMMIAGGKKKYSWLTSGSKVNPSDLKNAGKVSSAVAARGDLGIKYREAREEPGIVMRDLLRALENRRVSVSNTIAKGYARIRD</sequence>
<dbReference type="AlphaFoldDB" id="A0A0X8HRL0"/>
<dbReference type="Pfam" id="PF05236">
    <property type="entry name" value="TAF4"/>
    <property type="match status" value="1"/>
</dbReference>
<protein>
    <recommendedName>
        <fullName evidence="3">Transcription initiation factor TFIID subunit 4</fullName>
    </recommendedName>
    <alternativeName>
        <fullName evidence="8">TBP-associated factor 4</fullName>
    </alternativeName>
</protein>
<comment type="function">
    <text evidence="7">Functions as a component of the DNA-binding general transcription factor complex TFIID. Binding of TFIID to a promoter (with or without TATA element) is the initial step in pre-initiation complex (PIC) formation. TFIID plays a key role in the regulation of gene expression by RNA polymerase II through different activities such as transcription activator interaction, core promoter recognition and selectivity, TFIIA and TFIIB interaction, chromatin modification (histone acetylation by TAF1), facilitation of DNA opening and initiation of transcription.</text>
</comment>
<dbReference type="EMBL" id="CP014243">
    <property type="protein sequence ID" value="AMD20136.1"/>
    <property type="molecule type" value="Genomic_DNA"/>
</dbReference>
<evidence type="ECO:0000259" key="10">
    <source>
        <dbReference type="Pfam" id="PF05236"/>
    </source>
</evidence>
<keyword evidence="5" id="KW-0804">Transcription</keyword>
<evidence type="ECO:0000256" key="6">
    <source>
        <dbReference type="ARBA" id="ARBA00023242"/>
    </source>
</evidence>
<name>A0A0X8HRL0_9SACH</name>
<evidence type="ECO:0000313" key="12">
    <source>
        <dbReference type="Proteomes" id="UP000243052"/>
    </source>
</evidence>
<keyword evidence="4" id="KW-0805">Transcription regulation</keyword>
<dbReference type="GO" id="GO:0006367">
    <property type="term" value="P:transcription initiation at RNA polymerase II promoter"/>
    <property type="evidence" value="ECO:0007669"/>
    <property type="project" value="TreeGrafter"/>
</dbReference>
<evidence type="ECO:0000256" key="4">
    <source>
        <dbReference type="ARBA" id="ARBA00023015"/>
    </source>
</evidence>
<dbReference type="GeneID" id="28723370"/>
<dbReference type="InterPro" id="IPR045144">
    <property type="entry name" value="TAF4"/>
</dbReference>
<feature type="region of interest" description="Disordered" evidence="9">
    <location>
        <begin position="1"/>
        <end position="132"/>
    </location>
</feature>
<evidence type="ECO:0000313" key="11">
    <source>
        <dbReference type="EMBL" id="AMD20136.1"/>
    </source>
</evidence>
<comment type="subcellular location">
    <subcellularLocation>
        <location evidence="1">Nucleus</location>
    </subcellularLocation>
</comment>
<dbReference type="PANTHER" id="PTHR15138:SF14">
    <property type="entry name" value="TRANSCRIPTION INITIATION FACTOR TFIID SUBUNIT 4"/>
    <property type="match status" value="1"/>
</dbReference>
<dbReference type="InterPro" id="IPR007900">
    <property type="entry name" value="TAF4_C"/>
</dbReference>
<evidence type="ECO:0000256" key="2">
    <source>
        <dbReference type="ARBA" id="ARBA00006178"/>
    </source>
</evidence>
<feature type="domain" description="Transcription initiation factor TFIID component TAF4 C-terminal" evidence="10">
    <location>
        <begin position="132"/>
        <end position="371"/>
    </location>
</feature>
<gene>
    <name evidence="11" type="ORF">AW171_hschr32007</name>
</gene>
<organism evidence="11 12">
    <name type="scientific">Eremothecium sinecaudum</name>
    <dbReference type="NCBI Taxonomy" id="45286"/>
    <lineage>
        <taxon>Eukaryota</taxon>
        <taxon>Fungi</taxon>
        <taxon>Dikarya</taxon>
        <taxon>Ascomycota</taxon>
        <taxon>Saccharomycotina</taxon>
        <taxon>Saccharomycetes</taxon>
        <taxon>Saccharomycetales</taxon>
        <taxon>Saccharomycetaceae</taxon>
        <taxon>Eremothecium</taxon>
    </lineage>
</organism>
<reference evidence="11 12" key="1">
    <citation type="submission" date="2016-01" db="EMBL/GenBank/DDBJ databases">
        <title>Genome sequence of the yeast Holleya sinecauda.</title>
        <authorList>
            <person name="Dietrich F.S."/>
        </authorList>
    </citation>
    <scope>NUCLEOTIDE SEQUENCE [LARGE SCALE GENOMIC DNA]</scope>
    <source>
        <strain evidence="11 12">ATCC 58844</strain>
    </source>
</reference>
<evidence type="ECO:0000256" key="3">
    <source>
        <dbReference type="ARBA" id="ARBA00017306"/>
    </source>
</evidence>
<dbReference type="GO" id="GO:0003677">
    <property type="term" value="F:DNA binding"/>
    <property type="evidence" value="ECO:0007669"/>
    <property type="project" value="TreeGrafter"/>
</dbReference>